<dbReference type="Gene3D" id="3.40.50.2000">
    <property type="entry name" value="Glycogen Phosphorylase B"/>
    <property type="match status" value="2"/>
</dbReference>
<protein>
    <submittedName>
        <fullName evidence="4">Glycosyltransferase</fullName>
    </submittedName>
</protein>
<reference evidence="4 5" key="1">
    <citation type="submission" date="2019-12" db="EMBL/GenBank/DDBJ databases">
        <authorList>
            <person name="Li J."/>
            <person name="Shi Y."/>
            <person name="Xu G."/>
            <person name="Xiao D."/>
            <person name="Ran X."/>
        </authorList>
    </citation>
    <scope>NUCLEOTIDE SEQUENCE [LARGE SCALE GENOMIC DNA]</scope>
    <source>
        <strain evidence="4 5">JCM 15915</strain>
    </source>
</reference>
<evidence type="ECO:0000313" key="5">
    <source>
        <dbReference type="Proteomes" id="UP000462152"/>
    </source>
</evidence>
<keyword evidence="5" id="KW-1185">Reference proteome</keyword>
<dbReference type="OrthoDB" id="9801609at2"/>
<keyword evidence="2" id="KW-0328">Glycosyltransferase</keyword>
<evidence type="ECO:0000313" key="4">
    <source>
        <dbReference type="EMBL" id="MUN55535.1"/>
    </source>
</evidence>
<dbReference type="PANTHER" id="PTHR12526">
    <property type="entry name" value="GLYCOSYLTRANSFERASE"/>
    <property type="match status" value="1"/>
</dbReference>
<organism evidence="4 5">
    <name type="scientific">Rothia koreensis</name>
    <dbReference type="NCBI Taxonomy" id="592378"/>
    <lineage>
        <taxon>Bacteria</taxon>
        <taxon>Bacillati</taxon>
        <taxon>Actinomycetota</taxon>
        <taxon>Actinomycetes</taxon>
        <taxon>Micrococcales</taxon>
        <taxon>Micrococcaceae</taxon>
        <taxon>Rothia</taxon>
    </lineage>
</organism>
<proteinExistence type="inferred from homology"/>
<dbReference type="CDD" id="cd03801">
    <property type="entry name" value="GT4_PimA-like"/>
    <property type="match status" value="1"/>
</dbReference>
<keyword evidence="3 4" id="KW-0808">Transferase</keyword>
<comment type="caution">
    <text evidence="4">The sequence shown here is derived from an EMBL/GenBank/DDBJ whole genome shotgun (WGS) entry which is preliminary data.</text>
</comment>
<evidence type="ECO:0000256" key="2">
    <source>
        <dbReference type="ARBA" id="ARBA00022676"/>
    </source>
</evidence>
<dbReference type="AlphaFoldDB" id="A0A7K1LK81"/>
<dbReference type="Pfam" id="PF13692">
    <property type="entry name" value="Glyco_trans_1_4"/>
    <property type="match status" value="1"/>
</dbReference>
<comment type="similarity">
    <text evidence="1">Belongs to the glycosyltransferase group 1 family. Glycosyltransferase 4 subfamily.</text>
</comment>
<accession>A0A7K1LK81</accession>
<dbReference type="SUPFAM" id="SSF53756">
    <property type="entry name" value="UDP-Glycosyltransferase/glycogen phosphorylase"/>
    <property type="match status" value="1"/>
</dbReference>
<dbReference type="PANTHER" id="PTHR12526:SF640">
    <property type="entry name" value="COLANIC ACID BIOSYNTHESIS GLYCOSYLTRANSFERASE WCAL-RELATED"/>
    <property type="match status" value="1"/>
</dbReference>
<sequence length="402" mass="44121">MVGHNRDRDSYQVPAALAEVSALDTFVTDYYEGRGFSVPTLSHRRTPLIDPSQVRQSFGAFAAQLPYEVKRRIRRSVDFPTVAVEARLGETIARVAARRPYADLLLYSGSALQAFKGPSMGRRILFQYQVSPEFIVDTLSTVDELRGVRPWLRESEELDPGMQAQHVAEVNLADSAVCASSFTRRGLIAQGMAPENITVAPYGGPRPERILDDAAAGPTCSMLFVGQGIARKGLHILVEAWRRAALKNATLTLVTSRHDPEIEEFAQGVPKIDFVGRHSKPEVLARMRAADTLLLPSIAEGFGLVLSEALSQGCRLLASSNTGLVDMELPEDLGVVVEPGSVDSLVDGLRRIVDTYEPRRPYRDVLFDHSERLSWAGFREKVRQGVGLPSLADETTPLGKGE</sequence>
<dbReference type="GO" id="GO:0016757">
    <property type="term" value="F:glycosyltransferase activity"/>
    <property type="evidence" value="ECO:0007669"/>
    <property type="project" value="UniProtKB-KW"/>
</dbReference>
<dbReference type="EMBL" id="WOGT01000006">
    <property type="protein sequence ID" value="MUN55535.1"/>
    <property type="molecule type" value="Genomic_DNA"/>
</dbReference>
<gene>
    <name evidence="4" type="ORF">GMA10_09985</name>
</gene>
<dbReference type="Proteomes" id="UP000462152">
    <property type="component" value="Unassembled WGS sequence"/>
</dbReference>
<name>A0A7K1LK81_9MICC</name>
<evidence type="ECO:0000256" key="3">
    <source>
        <dbReference type="ARBA" id="ARBA00022679"/>
    </source>
</evidence>
<evidence type="ECO:0000256" key="1">
    <source>
        <dbReference type="ARBA" id="ARBA00009481"/>
    </source>
</evidence>